<organism evidence="2 3">
    <name type="scientific">Acetobacter aceti NBRC 14818</name>
    <dbReference type="NCBI Taxonomy" id="887700"/>
    <lineage>
        <taxon>Bacteria</taxon>
        <taxon>Pseudomonadati</taxon>
        <taxon>Pseudomonadota</taxon>
        <taxon>Alphaproteobacteria</taxon>
        <taxon>Acetobacterales</taxon>
        <taxon>Acetobacteraceae</taxon>
        <taxon>Acetobacter</taxon>
        <taxon>Acetobacter subgen. Acetobacter</taxon>
    </lineage>
</organism>
<keyword evidence="2" id="KW-0255">Endonuclease</keyword>
<feature type="domain" description="HNH nuclease" evidence="1">
    <location>
        <begin position="216"/>
        <end position="268"/>
    </location>
</feature>
<dbReference type="InterPro" id="IPR003615">
    <property type="entry name" value="HNH_nuc"/>
</dbReference>
<protein>
    <submittedName>
        <fullName evidence="2">HNH endonuclease</fullName>
    </submittedName>
</protein>
<keyword evidence="3" id="KW-1185">Reference proteome</keyword>
<keyword evidence="2" id="KW-0540">Nuclease</keyword>
<evidence type="ECO:0000259" key="1">
    <source>
        <dbReference type="Pfam" id="PF13391"/>
    </source>
</evidence>
<dbReference type="EMBL" id="AP023410">
    <property type="protein sequence ID" value="BCK77359.1"/>
    <property type="molecule type" value="Genomic_DNA"/>
</dbReference>
<evidence type="ECO:0000313" key="2">
    <source>
        <dbReference type="EMBL" id="BCK77359.1"/>
    </source>
</evidence>
<dbReference type="Pfam" id="PF13391">
    <property type="entry name" value="HNH_2"/>
    <property type="match status" value="1"/>
</dbReference>
<keyword evidence="2" id="KW-0378">Hydrolase</keyword>
<dbReference type="RefSeq" id="WP_018307769.1">
    <property type="nucleotide sequence ID" value="NZ_AP023410.1"/>
</dbReference>
<sequence length="320" mass="36097">MRYWWVNHKQTYDQEIGGGYIWSPKRRADGHRNHFYDNMRQVLPGDIVFSYAKGLIQQIGIATHPAVTAPKPGEFGVAGAQWHHDGWMIPVKWHALPHAFSPKSHIRDLAPLLPEKYSPISPESGNGNQGAYLAGISEELGQRLLSYQMPAWSRDVLALSQGMDDDDGALRTLDDAIAQSINNDVNLNDTERLAQVQSRRGQGRFRLNVEEIETGCRVSQVTDKRHLKASHIKPWRACETGNERLDGHNGFLLSPNIDHLFDHGYITFTNNGRVKVSPVVDCTQLMFLGCVDEMPVRGAPFTERQQEYLAYHFANVFIPG</sequence>
<dbReference type="Proteomes" id="UP000516424">
    <property type="component" value="Chromosome"/>
</dbReference>
<dbReference type="GO" id="GO:0004519">
    <property type="term" value="F:endonuclease activity"/>
    <property type="evidence" value="ECO:0007669"/>
    <property type="project" value="UniProtKB-KW"/>
</dbReference>
<reference evidence="2 3" key="1">
    <citation type="journal article" date="2011" name="Microbiology">
        <title>Transcriptome response to different carbon sources in Acetobacter aceti.</title>
        <authorList>
            <person name="Sakurai K."/>
            <person name="Arai H."/>
            <person name="Ishii M."/>
            <person name="Igarashi Y."/>
        </authorList>
    </citation>
    <scope>NUCLEOTIDE SEQUENCE [LARGE SCALE GENOMIC DNA]</scope>
    <source>
        <strain evidence="2 3">NBRC 14818</strain>
    </source>
</reference>
<dbReference type="AlphaFoldDB" id="A0AB33IQD7"/>
<accession>A0AB33IQD7</accession>
<evidence type="ECO:0000313" key="3">
    <source>
        <dbReference type="Proteomes" id="UP000516424"/>
    </source>
</evidence>
<name>A0AB33IQD7_ACEAC</name>
<gene>
    <name evidence="2" type="ORF">EMQ_2965</name>
</gene>
<proteinExistence type="predicted"/>